<dbReference type="Proteomes" id="UP000465361">
    <property type="component" value="Unassembled WGS sequence"/>
</dbReference>
<dbReference type="EMBL" id="BLKW01000002">
    <property type="protein sequence ID" value="GFG73935.1"/>
    <property type="molecule type" value="Genomic_DNA"/>
</dbReference>
<dbReference type="AlphaFoldDB" id="A0A7I9XVX5"/>
<accession>A0A7I9XVX5</accession>
<evidence type="ECO:0000313" key="1">
    <source>
        <dbReference type="EMBL" id="GFG73935.1"/>
    </source>
</evidence>
<keyword evidence="2" id="KW-1185">Reference proteome</keyword>
<gene>
    <name evidence="1" type="ORF">MBOT_13000</name>
</gene>
<name>A0A7I9XVX5_9MYCO</name>
<reference evidence="1 2" key="1">
    <citation type="journal article" date="2019" name="Emerg. Microbes Infect.">
        <title>Comprehensive subspecies identification of 175 nontuberculous mycobacteria species based on 7547 genomic profiles.</title>
        <authorList>
            <person name="Matsumoto Y."/>
            <person name="Kinjo T."/>
            <person name="Motooka D."/>
            <person name="Nabeya D."/>
            <person name="Jung N."/>
            <person name="Uechi K."/>
            <person name="Horii T."/>
            <person name="Iida T."/>
            <person name="Fujita J."/>
            <person name="Nakamura S."/>
        </authorList>
    </citation>
    <scope>NUCLEOTIDE SEQUENCE [LARGE SCALE GENOMIC DNA]</scope>
    <source>
        <strain evidence="1 2">JCM 17322</strain>
    </source>
</reference>
<proteinExistence type="predicted"/>
<protein>
    <submittedName>
        <fullName evidence="1">Uncharacterized protein</fullName>
    </submittedName>
</protein>
<sequence length="345" mass="35791">MRGQGHQIFAEKLRRFAADAANPRVAAIAQRVGAPLRIAVSGRRGVGRATVARALAAAGFAVTAQDSSEVVVYVIAEVLKPEDQVALAAARRPVLALLNKADVAGLRSGAGPLVFARNRCAQFSALTGVPMEPLVGLLADAVLNNLLDGVLCEALSTLAAHRFDDGSPGVVAAARGVLPAATWRHLLDTLDVFGVAVAIAAIQQGRPAAEIPALLLGVSNADAVVDRLTALGSEACYLRVCDAVTELEALAVTDPNVGEFLCCDDTVIARMDAAADVLDAAGMGVERCDGRAAYLARAVRWTQYSRRRVSPVQRACSADLARGSLRLWARTGGSVSIAARSGASP</sequence>
<comment type="caution">
    <text evidence="1">The sequence shown here is derived from an EMBL/GenBank/DDBJ whole genome shotgun (WGS) entry which is preliminary data.</text>
</comment>
<organism evidence="1 2">
    <name type="scientific">Mycobacterium botniense</name>
    <dbReference type="NCBI Taxonomy" id="84962"/>
    <lineage>
        <taxon>Bacteria</taxon>
        <taxon>Bacillati</taxon>
        <taxon>Actinomycetota</taxon>
        <taxon>Actinomycetes</taxon>
        <taxon>Mycobacteriales</taxon>
        <taxon>Mycobacteriaceae</taxon>
        <taxon>Mycobacterium</taxon>
    </lineage>
</organism>
<evidence type="ECO:0000313" key="2">
    <source>
        <dbReference type="Proteomes" id="UP000465361"/>
    </source>
</evidence>
<dbReference type="RefSeq" id="WP_163755322.1">
    <property type="nucleotide sequence ID" value="NZ_BLKW01000002.1"/>
</dbReference>